<dbReference type="OrthoDB" id="8060926at2759"/>
<accession>A0A8J5CQI2</accession>
<evidence type="ECO:0000313" key="2">
    <source>
        <dbReference type="Proteomes" id="UP000770661"/>
    </source>
</evidence>
<dbReference type="PANTHER" id="PTHR46704:SF9">
    <property type="entry name" value="BHLH DOMAIN-CONTAINING PROTEIN"/>
    <property type="match status" value="1"/>
</dbReference>
<comment type="caution">
    <text evidence="1">The sequence shown here is derived from an EMBL/GenBank/DDBJ whole genome shotgun (WGS) entry which is preliminary data.</text>
</comment>
<sequence>MLSGGVNLLKDSTKKNMHRRLKSELGGAVEIFSDDKGKLLMVPCCVSLKDVVLENQNLHRELKLWKAKSTDINKIIDQTSSHIRTAIKKDMIFTPWPYHPSDVATHIAIPNELQRFLVGLLTGDTTSTTNKSQRTAILVESFSQDMIYAVTRGQYKPPKHFLLPYAVKALTGNTEVIRILISLDMGCLMTSWKNNTALCLQKLAMGFNQRAVLPLSIKPHVFTNLAWDNIDRLEETLTGKGTSHRVNGIAVQTKFYGPYPPRPELPRIDKLKQRSVNIEHEELEVYLACARVGPQPLPTNESHILEAQESAQVAGNKNLVWVLARQTKSDCQTIPSWTGFNIKTRDQESISEDVVGYLPTINAPATALTTVYEIIKQSDLIRKELSLDTIVVVMDQALYAKAVENEK</sequence>
<dbReference type="AlphaFoldDB" id="A0A8J5CQI2"/>
<protein>
    <submittedName>
        <fullName evidence="1">Uncharacterized protein</fullName>
    </submittedName>
</protein>
<dbReference type="EMBL" id="JACEEZ010019014">
    <property type="protein sequence ID" value="KAG0716237.1"/>
    <property type="molecule type" value="Genomic_DNA"/>
</dbReference>
<proteinExistence type="predicted"/>
<gene>
    <name evidence="1" type="ORF">GWK47_010206</name>
</gene>
<name>A0A8J5CQI2_CHIOP</name>
<reference evidence="1" key="1">
    <citation type="submission" date="2020-07" db="EMBL/GenBank/DDBJ databases">
        <title>The High-quality genome of the commercially important snow crab, Chionoecetes opilio.</title>
        <authorList>
            <person name="Jeong J.-H."/>
            <person name="Ryu S."/>
        </authorList>
    </citation>
    <scope>NUCLEOTIDE SEQUENCE</scope>
    <source>
        <strain evidence="1">MADBK_172401_WGS</strain>
        <tissue evidence="1">Digestive gland</tissue>
    </source>
</reference>
<evidence type="ECO:0000313" key="1">
    <source>
        <dbReference type="EMBL" id="KAG0716237.1"/>
    </source>
</evidence>
<dbReference type="PANTHER" id="PTHR46704">
    <property type="entry name" value="CXC DOMAIN-CONTAINING PROTEIN-RELATED"/>
    <property type="match status" value="1"/>
</dbReference>
<organism evidence="1 2">
    <name type="scientific">Chionoecetes opilio</name>
    <name type="common">Atlantic snow crab</name>
    <name type="synonym">Cancer opilio</name>
    <dbReference type="NCBI Taxonomy" id="41210"/>
    <lineage>
        <taxon>Eukaryota</taxon>
        <taxon>Metazoa</taxon>
        <taxon>Ecdysozoa</taxon>
        <taxon>Arthropoda</taxon>
        <taxon>Crustacea</taxon>
        <taxon>Multicrustacea</taxon>
        <taxon>Malacostraca</taxon>
        <taxon>Eumalacostraca</taxon>
        <taxon>Eucarida</taxon>
        <taxon>Decapoda</taxon>
        <taxon>Pleocyemata</taxon>
        <taxon>Brachyura</taxon>
        <taxon>Eubrachyura</taxon>
        <taxon>Majoidea</taxon>
        <taxon>Majidae</taxon>
        <taxon>Chionoecetes</taxon>
    </lineage>
</organism>
<keyword evidence="2" id="KW-1185">Reference proteome</keyword>
<dbReference type="Proteomes" id="UP000770661">
    <property type="component" value="Unassembled WGS sequence"/>
</dbReference>